<dbReference type="AlphaFoldDB" id="A0AA40HJ44"/>
<reference evidence="11" key="1">
    <citation type="submission" date="2023-06" db="EMBL/GenBank/DDBJ databases">
        <title>Reference genome for the Northern bat (Eptesicus nilssonii), a most northern bat species.</title>
        <authorList>
            <person name="Laine V.N."/>
            <person name="Pulliainen A.T."/>
            <person name="Lilley T.M."/>
        </authorList>
    </citation>
    <scope>NUCLEOTIDE SEQUENCE</scope>
    <source>
        <strain evidence="11">BLF_Eptnil</strain>
        <tissue evidence="11">Kidney</tissue>
    </source>
</reference>
<evidence type="ECO:0000313" key="11">
    <source>
        <dbReference type="EMBL" id="KAK1332141.1"/>
    </source>
</evidence>
<feature type="transmembrane region" description="Helical" evidence="8">
    <location>
        <begin position="272"/>
        <end position="289"/>
    </location>
</feature>
<feature type="transmembrane region" description="Helical" evidence="8">
    <location>
        <begin position="397"/>
        <end position="416"/>
    </location>
</feature>
<comment type="caution">
    <text evidence="11">The sequence shown here is derived from an EMBL/GenBank/DDBJ whole genome shotgun (WGS) entry which is preliminary data.</text>
</comment>
<evidence type="ECO:0000256" key="3">
    <source>
        <dbReference type="ARBA" id="ARBA00022448"/>
    </source>
</evidence>
<evidence type="ECO:0000256" key="2">
    <source>
        <dbReference type="ARBA" id="ARBA00006528"/>
    </source>
</evidence>
<dbReference type="GO" id="GO:0016020">
    <property type="term" value="C:membrane"/>
    <property type="evidence" value="ECO:0007669"/>
    <property type="project" value="UniProtKB-SubCell"/>
</dbReference>
<feature type="transmembrane region" description="Helical" evidence="8">
    <location>
        <begin position="205"/>
        <end position="225"/>
    </location>
</feature>
<dbReference type="GO" id="GO:0008508">
    <property type="term" value="F:bile acid:sodium symporter activity"/>
    <property type="evidence" value="ECO:0007669"/>
    <property type="project" value="TreeGrafter"/>
</dbReference>
<accession>A0AA40HJ44</accession>
<sequence>MISRLFIVLLFVTLGEARKPFLSFLSTERTELLFFTKTEETVLVRSTYRAKRPNASFLSVRLEDPDMLQVVNVTRATSGATNFIIKLVAEEEGETNLTIQLWDSEGRQERLIEEIKNVRVKVLKQRPGSLFQPSMHMDRNALLLILPMILLNKCAFGCKIELQVFRVVWKRPLPVILVAATQFFLMPFCGYLLTQVLALPEALAFGFVMTCTCPGGGGGYLFALLLEGDITLAILMTCTSTVLALVMMPANSYLYSRILGLSGTFHVPVSKIMSTLLFILVPISAGIVIKHRIPEKASILERIIRPLSFILMSVGIYLMFRMGLVFLRTDSPEVLLLGVLVPALGLLFGYCPAKICRLPPAVCKTVAIESGALNSFLALAIIQLALPQAQADAASAAPFTVALCSGCEMLLILLLYQAKKRCVLVTGEKRKHLPRSSNQSTAACPL</sequence>
<dbReference type="InterPro" id="IPR038770">
    <property type="entry name" value="Na+/solute_symporter_sf"/>
</dbReference>
<keyword evidence="4 8" id="KW-0812">Transmembrane</keyword>
<keyword evidence="9" id="KW-0732">Signal</keyword>
<comment type="subcellular location">
    <subcellularLocation>
        <location evidence="1">Membrane</location>
        <topology evidence="1">Multi-pass membrane protein</topology>
    </subcellularLocation>
</comment>
<keyword evidence="12" id="KW-1185">Reference proteome</keyword>
<dbReference type="Pfam" id="PF01758">
    <property type="entry name" value="SBF"/>
    <property type="match status" value="1"/>
</dbReference>
<evidence type="ECO:0000313" key="12">
    <source>
        <dbReference type="Proteomes" id="UP001177744"/>
    </source>
</evidence>
<keyword evidence="3" id="KW-0813">Transport</keyword>
<keyword evidence="7 8" id="KW-0472">Membrane</keyword>
<evidence type="ECO:0000256" key="4">
    <source>
        <dbReference type="ARBA" id="ARBA00022692"/>
    </source>
</evidence>
<evidence type="ECO:0000256" key="7">
    <source>
        <dbReference type="ARBA" id="ARBA00023136"/>
    </source>
</evidence>
<feature type="transmembrane region" description="Helical" evidence="8">
    <location>
        <begin position="141"/>
        <end position="160"/>
    </location>
</feature>
<evidence type="ECO:0000256" key="5">
    <source>
        <dbReference type="ARBA" id="ARBA00022847"/>
    </source>
</evidence>
<dbReference type="Proteomes" id="UP001177744">
    <property type="component" value="Unassembled WGS sequence"/>
</dbReference>
<organism evidence="11 12">
    <name type="scientific">Cnephaeus nilssonii</name>
    <name type="common">Northern bat</name>
    <name type="synonym">Eptesicus nilssonii</name>
    <dbReference type="NCBI Taxonomy" id="3371016"/>
    <lineage>
        <taxon>Eukaryota</taxon>
        <taxon>Metazoa</taxon>
        <taxon>Chordata</taxon>
        <taxon>Craniata</taxon>
        <taxon>Vertebrata</taxon>
        <taxon>Euteleostomi</taxon>
        <taxon>Mammalia</taxon>
        <taxon>Eutheria</taxon>
        <taxon>Laurasiatheria</taxon>
        <taxon>Chiroptera</taxon>
        <taxon>Yangochiroptera</taxon>
        <taxon>Vespertilionidae</taxon>
        <taxon>Cnephaeus</taxon>
    </lineage>
</organism>
<evidence type="ECO:0000256" key="1">
    <source>
        <dbReference type="ARBA" id="ARBA00004141"/>
    </source>
</evidence>
<dbReference type="Gene3D" id="1.20.1530.20">
    <property type="match status" value="1"/>
</dbReference>
<feature type="transmembrane region" description="Helical" evidence="8">
    <location>
        <begin position="232"/>
        <end position="252"/>
    </location>
</feature>
<evidence type="ECO:0000256" key="9">
    <source>
        <dbReference type="SAM" id="SignalP"/>
    </source>
</evidence>
<dbReference type="InterPro" id="IPR057103">
    <property type="entry name" value="NTCP5_P3_N"/>
</dbReference>
<dbReference type="InterPro" id="IPR004710">
    <property type="entry name" value="Bilac:Na_transpt"/>
</dbReference>
<keyword evidence="5" id="KW-0769">Symport</keyword>
<feature type="domain" description="NTCP5/P3 N-terminal" evidence="10">
    <location>
        <begin position="30"/>
        <end position="122"/>
    </location>
</feature>
<evidence type="ECO:0000256" key="8">
    <source>
        <dbReference type="SAM" id="Phobius"/>
    </source>
</evidence>
<dbReference type="PANTHER" id="PTHR10361:SF29">
    <property type="entry name" value="SODIUM_BILE ACID COTRANSPORTER 5"/>
    <property type="match status" value="1"/>
</dbReference>
<comment type="similarity">
    <text evidence="2">Belongs to the bile acid:sodium symporter (BASS) (TC 2.A.28) family.</text>
</comment>
<dbReference type="Pfam" id="PF24690">
    <property type="entry name" value="NTCP5_P3_N"/>
    <property type="match status" value="1"/>
</dbReference>
<feature type="transmembrane region" description="Helical" evidence="8">
    <location>
        <begin position="309"/>
        <end position="328"/>
    </location>
</feature>
<feature type="chain" id="PRO_5041380805" description="NTCP5/P3 N-terminal domain-containing protein" evidence="9">
    <location>
        <begin position="18"/>
        <end position="446"/>
    </location>
</feature>
<evidence type="ECO:0000256" key="6">
    <source>
        <dbReference type="ARBA" id="ARBA00022989"/>
    </source>
</evidence>
<proteinExistence type="inferred from homology"/>
<dbReference type="EMBL" id="JAULJE010000019">
    <property type="protein sequence ID" value="KAK1332141.1"/>
    <property type="molecule type" value="Genomic_DNA"/>
</dbReference>
<dbReference type="InterPro" id="IPR002657">
    <property type="entry name" value="BilAc:Na_symport/Acr3"/>
</dbReference>
<dbReference type="PANTHER" id="PTHR10361">
    <property type="entry name" value="SODIUM-BILE ACID COTRANSPORTER"/>
    <property type="match status" value="1"/>
</dbReference>
<feature type="signal peptide" evidence="9">
    <location>
        <begin position="1"/>
        <end position="17"/>
    </location>
</feature>
<feature type="transmembrane region" description="Helical" evidence="8">
    <location>
        <begin position="365"/>
        <end position="385"/>
    </location>
</feature>
<keyword evidence="6 8" id="KW-1133">Transmembrane helix</keyword>
<name>A0AA40HJ44_CNENI</name>
<feature type="transmembrane region" description="Helical" evidence="8">
    <location>
        <begin position="334"/>
        <end position="353"/>
    </location>
</feature>
<gene>
    <name evidence="11" type="ORF">QTO34_007827</name>
</gene>
<protein>
    <recommendedName>
        <fullName evidence="10">NTCP5/P3 N-terminal domain-containing protein</fullName>
    </recommendedName>
</protein>
<feature type="transmembrane region" description="Helical" evidence="8">
    <location>
        <begin position="172"/>
        <end position="193"/>
    </location>
</feature>
<evidence type="ECO:0000259" key="10">
    <source>
        <dbReference type="Pfam" id="PF24690"/>
    </source>
</evidence>